<reference evidence="2 3" key="1">
    <citation type="journal article" date="2012" name="Genome Biol.">
        <title>Genome and low-iron response of an oceanic diatom adapted to chronic iron limitation.</title>
        <authorList>
            <person name="Lommer M."/>
            <person name="Specht M."/>
            <person name="Roy A.S."/>
            <person name="Kraemer L."/>
            <person name="Andreson R."/>
            <person name="Gutowska M.A."/>
            <person name="Wolf J."/>
            <person name="Bergner S.V."/>
            <person name="Schilhabel M.B."/>
            <person name="Klostermeier U.C."/>
            <person name="Beiko R.G."/>
            <person name="Rosenstiel P."/>
            <person name="Hippler M."/>
            <person name="Laroche J."/>
        </authorList>
    </citation>
    <scope>NUCLEOTIDE SEQUENCE [LARGE SCALE GENOMIC DNA]</scope>
    <source>
        <strain evidence="2 3">CCMP1005</strain>
    </source>
</reference>
<comment type="caution">
    <text evidence="2">The sequence shown here is derived from an EMBL/GenBank/DDBJ whole genome shotgun (WGS) entry which is preliminary data.</text>
</comment>
<keyword evidence="3" id="KW-1185">Reference proteome</keyword>
<dbReference type="SUPFAM" id="SSF47661">
    <property type="entry name" value="t-snare proteins"/>
    <property type="match status" value="1"/>
</dbReference>
<accession>K0RWE5</accession>
<dbReference type="GO" id="GO:0016192">
    <property type="term" value="P:vesicle-mediated transport"/>
    <property type="evidence" value="ECO:0007669"/>
    <property type="project" value="InterPro"/>
</dbReference>
<dbReference type="AlphaFoldDB" id="K0RWE5"/>
<dbReference type="Gene3D" id="1.20.58.70">
    <property type="match status" value="1"/>
</dbReference>
<dbReference type="eggNOG" id="ENOG502S9KP">
    <property type="taxonomic scope" value="Eukaryota"/>
</dbReference>
<proteinExistence type="predicted"/>
<dbReference type="InterPro" id="IPR010989">
    <property type="entry name" value="SNARE"/>
</dbReference>
<dbReference type="Proteomes" id="UP000266841">
    <property type="component" value="Unassembled WGS sequence"/>
</dbReference>
<feature type="non-terminal residue" evidence="2">
    <location>
        <position position="1"/>
    </location>
</feature>
<feature type="region of interest" description="Disordered" evidence="1">
    <location>
        <begin position="38"/>
        <end position="63"/>
    </location>
</feature>
<feature type="compositionally biased region" description="Basic and acidic residues" evidence="1">
    <location>
        <begin position="54"/>
        <end position="63"/>
    </location>
</feature>
<protein>
    <recommendedName>
        <fullName evidence="4">t-SNARE coiled-coil homology domain-containing protein</fullName>
    </recommendedName>
</protein>
<evidence type="ECO:0000256" key="1">
    <source>
        <dbReference type="SAM" id="MobiDB-lite"/>
    </source>
</evidence>
<evidence type="ECO:0008006" key="4">
    <source>
        <dbReference type="Google" id="ProtNLM"/>
    </source>
</evidence>
<dbReference type="GO" id="GO:0016020">
    <property type="term" value="C:membrane"/>
    <property type="evidence" value="ECO:0007669"/>
    <property type="project" value="InterPro"/>
</dbReference>
<evidence type="ECO:0000313" key="3">
    <source>
        <dbReference type="Proteomes" id="UP000266841"/>
    </source>
</evidence>
<dbReference type="EMBL" id="AGNL01030736">
    <property type="protein sequence ID" value="EJK56724.1"/>
    <property type="molecule type" value="Genomic_DNA"/>
</dbReference>
<gene>
    <name evidence="2" type="ORF">THAOC_23337</name>
</gene>
<evidence type="ECO:0000313" key="2">
    <source>
        <dbReference type="EMBL" id="EJK56724.1"/>
    </source>
</evidence>
<organism evidence="2 3">
    <name type="scientific">Thalassiosira oceanica</name>
    <name type="common">Marine diatom</name>
    <dbReference type="NCBI Taxonomy" id="159749"/>
    <lineage>
        <taxon>Eukaryota</taxon>
        <taxon>Sar</taxon>
        <taxon>Stramenopiles</taxon>
        <taxon>Ochrophyta</taxon>
        <taxon>Bacillariophyta</taxon>
        <taxon>Coscinodiscophyceae</taxon>
        <taxon>Thalassiosirophycidae</taxon>
        <taxon>Thalassiosirales</taxon>
        <taxon>Thalassiosiraceae</taxon>
        <taxon>Thalassiosira</taxon>
    </lineage>
</organism>
<dbReference type="OrthoDB" id="364348at2759"/>
<sequence>EIMREREEEIRNIHKGMHTVNEIYKDLAHLVVQSAGRCRSNRDANGKHQGQHRHGLEAYREGQ</sequence>
<name>K0RWE5_THAOC</name>